<sequence length="133" mass="13884">MLSSSLSPPPDATLSDFSLRSCSSLSSKVFSSSLILPWHSIRRLSFSSSSALLVDASIIACFSWDSSDLCCTLVIVSVTGGADTGSLSSSSVIWAASEVLRVAGGVAIRGFSARLSSMIGMVLMHLWSISTDT</sequence>
<dbReference type="AlphaFoldDB" id="A0A8D8AUQ7"/>
<organism evidence="1">
    <name type="scientific">Culex pipiens</name>
    <name type="common">House mosquito</name>
    <dbReference type="NCBI Taxonomy" id="7175"/>
    <lineage>
        <taxon>Eukaryota</taxon>
        <taxon>Metazoa</taxon>
        <taxon>Ecdysozoa</taxon>
        <taxon>Arthropoda</taxon>
        <taxon>Hexapoda</taxon>
        <taxon>Insecta</taxon>
        <taxon>Pterygota</taxon>
        <taxon>Neoptera</taxon>
        <taxon>Endopterygota</taxon>
        <taxon>Diptera</taxon>
        <taxon>Nematocera</taxon>
        <taxon>Culicoidea</taxon>
        <taxon>Culicidae</taxon>
        <taxon>Culicinae</taxon>
        <taxon>Culicini</taxon>
        <taxon>Culex</taxon>
        <taxon>Culex</taxon>
    </lineage>
</organism>
<protein>
    <submittedName>
        <fullName evidence="1">(northern house mosquito) hypothetical protein</fullName>
    </submittedName>
</protein>
<dbReference type="EMBL" id="HBUE01045673">
    <property type="protein sequence ID" value="CAG6462560.1"/>
    <property type="molecule type" value="Transcribed_RNA"/>
</dbReference>
<name>A0A8D8AUQ7_CULPI</name>
<proteinExistence type="predicted"/>
<reference evidence="1" key="1">
    <citation type="submission" date="2021-05" db="EMBL/GenBank/DDBJ databases">
        <authorList>
            <person name="Alioto T."/>
            <person name="Alioto T."/>
            <person name="Gomez Garrido J."/>
        </authorList>
    </citation>
    <scope>NUCLEOTIDE SEQUENCE</scope>
</reference>
<evidence type="ECO:0000313" key="1">
    <source>
        <dbReference type="EMBL" id="CAG6462560.1"/>
    </source>
</evidence>
<accession>A0A8D8AUQ7</accession>